<keyword evidence="2" id="KW-1185">Reference proteome</keyword>
<dbReference type="Proteomes" id="UP000284021">
    <property type="component" value="Unassembled WGS sequence"/>
</dbReference>
<dbReference type="AlphaFoldDB" id="A0A418XII6"/>
<protein>
    <submittedName>
        <fullName evidence="1">Uncharacterized protein</fullName>
    </submittedName>
</protein>
<evidence type="ECO:0000313" key="2">
    <source>
        <dbReference type="Proteomes" id="UP000284021"/>
    </source>
</evidence>
<organism evidence="1 2">
    <name type="scientific">Pseudomonas cavernicola</name>
    <dbReference type="NCBI Taxonomy" id="2320866"/>
    <lineage>
        <taxon>Bacteria</taxon>
        <taxon>Pseudomonadati</taxon>
        <taxon>Pseudomonadota</taxon>
        <taxon>Gammaproteobacteria</taxon>
        <taxon>Pseudomonadales</taxon>
        <taxon>Pseudomonadaceae</taxon>
        <taxon>Pseudomonas</taxon>
    </lineage>
</organism>
<accession>A0A418XII6</accession>
<evidence type="ECO:0000313" key="1">
    <source>
        <dbReference type="EMBL" id="RJG12293.1"/>
    </source>
</evidence>
<comment type="caution">
    <text evidence="1">The sequence shown here is derived from an EMBL/GenBank/DDBJ whole genome shotgun (WGS) entry which is preliminary data.</text>
</comment>
<name>A0A418XII6_9PSED</name>
<sequence length="68" mass="7845">MHGVVAKSKLRLGEGRVVTVRRLTDAELVALRDEMREASKWMKAELQRRRVTREQRAEETGKGRLADI</sequence>
<reference evidence="1 2" key="1">
    <citation type="submission" date="2018-09" db="EMBL/GenBank/DDBJ databases">
        <authorList>
            <person name="Zhu H."/>
        </authorList>
    </citation>
    <scope>NUCLEOTIDE SEQUENCE [LARGE SCALE GENOMIC DNA]</scope>
    <source>
        <strain evidence="1 2">K1S02-6</strain>
    </source>
</reference>
<gene>
    <name evidence="1" type="ORF">D3879_03050</name>
</gene>
<dbReference type="EMBL" id="QYUR01000002">
    <property type="protein sequence ID" value="RJG12293.1"/>
    <property type="molecule type" value="Genomic_DNA"/>
</dbReference>
<proteinExistence type="predicted"/>